<evidence type="ECO:0000313" key="2">
    <source>
        <dbReference type="Proteomes" id="UP001596110"/>
    </source>
</evidence>
<reference evidence="2" key="1">
    <citation type="journal article" date="2019" name="Int. J. Syst. Evol. Microbiol.">
        <title>The Global Catalogue of Microorganisms (GCM) 10K type strain sequencing project: providing services to taxonomists for standard genome sequencing and annotation.</title>
        <authorList>
            <consortium name="The Broad Institute Genomics Platform"/>
            <consortium name="The Broad Institute Genome Sequencing Center for Infectious Disease"/>
            <person name="Wu L."/>
            <person name="Ma J."/>
        </authorList>
    </citation>
    <scope>NUCLEOTIDE SEQUENCE [LARGE SCALE GENOMIC DNA]</scope>
    <source>
        <strain evidence="2">DT43</strain>
    </source>
</reference>
<comment type="caution">
    <text evidence="1">The sequence shown here is derived from an EMBL/GenBank/DDBJ whole genome shotgun (WGS) entry which is preliminary data.</text>
</comment>
<organism evidence="1 2">
    <name type="scientific">Streptococcus caledonicus</name>
    <dbReference type="NCBI Taxonomy" id="2614158"/>
    <lineage>
        <taxon>Bacteria</taxon>
        <taxon>Bacillati</taxon>
        <taxon>Bacillota</taxon>
        <taxon>Bacilli</taxon>
        <taxon>Lactobacillales</taxon>
        <taxon>Streptococcaceae</taxon>
        <taxon>Streptococcus</taxon>
    </lineage>
</organism>
<gene>
    <name evidence="1" type="ORF">ACFPQ3_01515</name>
</gene>
<dbReference type="Proteomes" id="UP001596110">
    <property type="component" value="Unassembled WGS sequence"/>
</dbReference>
<accession>A0ABW0UAZ7</accession>
<protein>
    <submittedName>
        <fullName evidence="1">Uncharacterized protein</fullName>
    </submittedName>
</protein>
<name>A0ABW0UAZ7_9STRE</name>
<evidence type="ECO:0000313" key="1">
    <source>
        <dbReference type="EMBL" id="MFC5630303.1"/>
    </source>
</evidence>
<dbReference type="RefSeq" id="WP_198039922.1">
    <property type="nucleotide sequence ID" value="NZ_JBHSOJ010000010.1"/>
</dbReference>
<proteinExistence type="predicted"/>
<sequence length="50" mass="5750">METDKHKISYTIYASGPEDAIDIKNQILINTTDKELVNMDIYVNRAYITS</sequence>
<keyword evidence="2" id="KW-1185">Reference proteome</keyword>
<dbReference type="EMBL" id="JBHSOJ010000010">
    <property type="protein sequence ID" value="MFC5630303.1"/>
    <property type="molecule type" value="Genomic_DNA"/>
</dbReference>